<evidence type="ECO:0000313" key="1">
    <source>
        <dbReference type="EMBL" id="WWA47042.1"/>
    </source>
</evidence>
<accession>A0ABZ2D5I4</accession>
<keyword evidence="2" id="KW-1185">Reference proteome</keyword>
<reference evidence="1 2" key="1">
    <citation type="submission" date="2024-02" db="EMBL/GenBank/DDBJ databases">
        <title>The whole genome sequence of five bacterial samples isolated from Abu Dhabi Sabkha-shore region.</title>
        <authorList>
            <person name="Sudalaimuthuasari N."/>
            <person name="Sarfraz B."/>
            <person name="Tuyisabe J.D."/>
            <person name="Mugisha Ntwali L.D.M."/>
            <person name="Ali A.I.A.A."/>
            <person name="Almansoori S.Z.A."/>
            <person name="Alajami H.S.A."/>
            <person name="Almeqbaali A.A.S."/>
            <person name="Kundu B."/>
            <person name="Saeed E.E."/>
            <person name="Sukumarinath V."/>
            <person name="Mishra A.K."/>
            <person name="Hazzouri K.M."/>
            <person name="Almaskari R."/>
            <person name="Sharma A.K."/>
            <person name="Amiri K.M.A."/>
        </authorList>
    </citation>
    <scope>NUCLEOTIDE SEQUENCE [LARGE SCALE GENOMIC DNA]</scope>
    <source>
        <strain evidence="2">kcgeb_sd</strain>
    </source>
</reference>
<organism evidence="1 2">
    <name type="scientific">Pelagerythrobacter marensis</name>
    <dbReference type="NCBI Taxonomy" id="543877"/>
    <lineage>
        <taxon>Bacteria</taxon>
        <taxon>Pseudomonadati</taxon>
        <taxon>Pseudomonadota</taxon>
        <taxon>Alphaproteobacteria</taxon>
        <taxon>Sphingomonadales</taxon>
        <taxon>Erythrobacteraceae</taxon>
        <taxon>Pelagerythrobacter</taxon>
    </lineage>
</organism>
<protein>
    <submittedName>
        <fullName evidence="1">Uncharacterized protein</fullName>
    </submittedName>
</protein>
<gene>
    <name evidence="1" type="ORF">V5F89_12360</name>
</gene>
<dbReference type="Proteomes" id="UP001335183">
    <property type="component" value="Chromosome"/>
</dbReference>
<dbReference type="RefSeq" id="WP_338445933.1">
    <property type="nucleotide sequence ID" value="NZ_CP144918.1"/>
</dbReference>
<dbReference type="EMBL" id="CP144918">
    <property type="protein sequence ID" value="WWA47042.1"/>
    <property type="molecule type" value="Genomic_DNA"/>
</dbReference>
<proteinExistence type="predicted"/>
<sequence length="68" mass="7626">MADEKVDNEVFELIASAIQTANLDFPDTGDGSQWDQQMKSNEESRHLARAVLERLWAKGYEIGARSDA</sequence>
<name>A0ABZ2D5I4_9SPHN</name>
<evidence type="ECO:0000313" key="2">
    <source>
        <dbReference type="Proteomes" id="UP001335183"/>
    </source>
</evidence>